<evidence type="ECO:0000256" key="11">
    <source>
        <dbReference type="PIRSR" id="PIRSR000485-3"/>
    </source>
</evidence>
<evidence type="ECO:0000256" key="5">
    <source>
        <dbReference type="ARBA" id="ARBA00022755"/>
    </source>
</evidence>
<feature type="binding site" evidence="7 11">
    <location>
        <position position="456"/>
    </location>
    <ligand>
        <name>[4Fe-4S] cluster</name>
        <dbReference type="ChEBI" id="CHEBI:49883"/>
    </ligand>
</feature>
<dbReference type="PROSITE" id="PS51278">
    <property type="entry name" value="GATASE_TYPE_2"/>
    <property type="match status" value="1"/>
</dbReference>
<feature type="active site" description="Nucleophile" evidence="7 9">
    <location>
        <position position="5"/>
    </location>
</feature>
<reference evidence="13" key="1">
    <citation type="submission" date="2011-11" db="EMBL/GenBank/DDBJ databases">
        <title>Construction and analysis of a metagenome of deep-sea sediment.</title>
        <authorList>
            <person name="Huo Y.-Y."/>
            <person name="Cheng H."/>
            <person name="Wu M."/>
        </authorList>
    </citation>
    <scope>NUCLEOTIDE SEQUENCE</scope>
</reference>
<evidence type="ECO:0000256" key="1">
    <source>
        <dbReference type="ARBA" id="ARBA00005209"/>
    </source>
</evidence>
<dbReference type="EC" id="2.4.2.14" evidence="7"/>
<dbReference type="InterPro" id="IPR017932">
    <property type="entry name" value="GATase_2_dom"/>
</dbReference>
<keyword evidence="7 11" id="KW-0408">Iron</keyword>
<gene>
    <name evidence="7" type="primary">purF</name>
</gene>
<evidence type="ECO:0000256" key="2">
    <source>
        <dbReference type="ARBA" id="ARBA00010138"/>
    </source>
</evidence>
<dbReference type="Gene3D" id="3.60.20.10">
    <property type="entry name" value="Glutamine Phosphoribosylpyrophosphate, subunit 1, domain 1"/>
    <property type="match status" value="1"/>
</dbReference>
<keyword evidence="7" id="KW-0004">4Fe-4S</keyword>
<dbReference type="CDD" id="cd06223">
    <property type="entry name" value="PRTases_typeI"/>
    <property type="match status" value="1"/>
</dbReference>
<dbReference type="EMBL" id="JQ085825">
    <property type="protein sequence ID" value="AFD03418.1"/>
    <property type="molecule type" value="Genomic_DNA"/>
</dbReference>
<evidence type="ECO:0000256" key="10">
    <source>
        <dbReference type="PIRSR" id="PIRSR000485-2"/>
    </source>
</evidence>
<feature type="binding site" evidence="7 10">
    <location>
        <position position="291"/>
    </location>
    <ligand>
        <name>Mg(2+)</name>
        <dbReference type="ChEBI" id="CHEBI:18420"/>
    </ligand>
</feature>
<feature type="binding site" evidence="7 11">
    <location>
        <position position="453"/>
    </location>
    <ligand>
        <name>[4Fe-4S] cluster</name>
        <dbReference type="ChEBI" id="CHEBI:49883"/>
    </ligand>
</feature>
<keyword evidence="7 10" id="KW-0479">Metal-binding</keyword>
<dbReference type="Gene3D" id="3.40.50.2020">
    <property type="match status" value="1"/>
</dbReference>
<dbReference type="SUPFAM" id="SSF53271">
    <property type="entry name" value="PRTase-like"/>
    <property type="match status" value="1"/>
</dbReference>
<dbReference type="InterPro" id="IPR005854">
    <property type="entry name" value="PurF"/>
</dbReference>
<comment type="cofactor">
    <cofactor evidence="7 11">
        <name>[4Fe-4S] cluster</name>
        <dbReference type="ChEBI" id="CHEBI:49883"/>
    </cofactor>
    <text evidence="7 11">Binds 1 [4Fe-4S] cluster per subunit.</text>
</comment>
<comment type="catalytic activity">
    <reaction evidence="7 8">
        <text>5-phospho-beta-D-ribosylamine + L-glutamate + diphosphate = 5-phospho-alpha-D-ribose 1-diphosphate + L-glutamine + H2O</text>
        <dbReference type="Rhea" id="RHEA:14905"/>
        <dbReference type="ChEBI" id="CHEBI:15377"/>
        <dbReference type="ChEBI" id="CHEBI:29985"/>
        <dbReference type="ChEBI" id="CHEBI:33019"/>
        <dbReference type="ChEBI" id="CHEBI:58017"/>
        <dbReference type="ChEBI" id="CHEBI:58359"/>
        <dbReference type="ChEBI" id="CHEBI:58681"/>
        <dbReference type="EC" id="2.4.2.14"/>
    </reaction>
</comment>
<dbReference type="InterPro" id="IPR029055">
    <property type="entry name" value="Ntn_hydrolases_N"/>
</dbReference>
<dbReference type="AlphaFoldDB" id="H9BX96"/>
<comment type="function">
    <text evidence="7">Catalyzes the formation of phosphoribosylamine from phosphoribosylpyrophosphate (PRPP) and glutamine.</text>
</comment>
<dbReference type="GO" id="GO:0000287">
    <property type="term" value="F:magnesium ion binding"/>
    <property type="evidence" value="ECO:0007669"/>
    <property type="project" value="UniProtKB-UniRule"/>
</dbReference>
<keyword evidence="4 7" id="KW-0808">Transferase</keyword>
<dbReference type="NCBIfam" id="TIGR01134">
    <property type="entry name" value="purF"/>
    <property type="match status" value="1"/>
</dbReference>
<proteinExistence type="inferred from homology"/>
<comment type="cofactor">
    <cofactor evidence="7 10">
        <name>Mg(2+)</name>
        <dbReference type="ChEBI" id="CHEBI:18420"/>
    </cofactor>
    <text evidence="7 10">Binds 1 Mg(2+) ion per subunit.</text>
</comment>
<dbReference type="InterPro" id="IPR029057">
    <property type="entry name" value="PRTase-like"/>
</dbReference>
<feature type="binding site" evidence="7 11">
    <location>
        <position position="393"/>
    </location>
    <ligand>
        <name>[4Fe-4S] cluster</name>
        <dbReference type="ChEBI" id="CHEBI:49883"/>
    </ligand>
</feature>
<feature type="domain" description="Glutamine amidotransferase type-2" evidence="12">
    <location>
        <begin position="5"/>
        <end position="227"/>
    </location>
</feature>
<evidence type="ECO:0000256" key="9">
    <source>
        <dbReference type="PIRSR" id="PIRSR000485-1"/>
    </source>
</evidence>
<feature type="binding site" evidence="7 10">
    <location>
        <position position="356"/>
    </location>
    <ligand>
        <name>Mg(2+)</name>
        <dbReference type="ChEBI" id="CHEBI:18420"/>
    </ligand>
</feature>
<dbReference type="PIRSF" id="PIRSF000485">
    <property type="entry name" value="Amd_phspho_trans"/>
    <property type="match status" value="1"/>
</dbReference>
<dbReference type="GO" id="GO:0051539">
    <property type="term" value="F:4 iron, 4 sulfur cluster binding"/>
    <property type="evidence" value="ECO:0007669"/>
    <property type="project" value="UniProtKB-KW"/>
</dbReference>
<evidence type="ECO:0000256" key="7">
    <source>
        <dbReference type="HAMAP-Rule" id="MF_01931"/>
    </source>
</evidence>
<evidence type="ECO:0000259" key="12">
    <source>
        <dbReference type="PROSITE" id="PS51278"/>
    </source>
</evidence>
<dbReference type="SUPFAM" id="SSF56235">
    <property type="entry name" value="N-terminal nucleophile aminohydrolases (Ntn hydrolases)"/>
    <property type="match status" value="1"/>
</dbReference>
<sequence length="467" mass="51765">MKEKCGLFAAYSQKEVDVVPNVVMGLRALQHRGQEAWGLAIPNAKPFKRRGLVTDNLEESLPAVDRMPSKLAIGHVRYSTVGGTSLKLAQPLHIDRKFSIAHNGTICELDSLTKKVNEDFNLPTNCGDTMAAGYRLLQLLQANNWDWYRSIESLAKELIGAYCFLVIDNEGKIFAFRDPKGFRPLCIGWHQRSKSYLIASESCAFEVMGAELVRDVSPGEIVCLSRSGMDTKTFQRRERSAHCAFEYTYFAHPSSVIDGISVYESRKRLGMKLADLYKDVKGDIIIPVPDSARPAAMGFSERSGIPLAEGLMKDRYGRRGGLRSFIQPRVKDRVEINHWVLPVRVAVEGKNVIVIDDSIVRGTSSKTIIKTLRDAGAKSVKMFVTFPPVTSPCKAGIDFPTHKELIAYRTSGKHADIKKVNELVGREIGADSFGYNDVKSLSDGIGLDEKRLCLSCHTGDYSVLGLS</sequence>
<evidence type="ECO:0000256" key="6">
    <source>
        <dbReference type="ARBA" id="ARBA00022962"/>
    </source>
</evidence>
<dbReference type="GO" id="GO:0009113">
    <property type="term" value="P:purine nucleobase biosynthetic process"/>
    <property type="evidence" value="ECO:0007669"/>
    <property type="project" value="UniProtKB-UniRule"/>
</dbReference>
<accession>H9BX96</accession>
<keyword evidence="5 7" id="KW-0658">Purine biosynthesis</keyword>
<evidence type="ECO:0000256" key="3">
    <source>
        <dbReference type="ARBA" id="ARBA00022676"/>
    </source>
</evidence>
<evidence type="ECO:0000313" key="13">
    <source>
        <dbReference type="EMBL" id="AFD03418.1"/>
    </source>
</evidence>
<feature type="binding site" evidence="7 10">
    <location>
        <position position="357"/>
    </location>
    <ligand>
        <name>Mg(2+)</name>
        <dbReference type="ChEBI" id="CHEBI:18420"/>
    </ligand>
</feature>
<dbReference type="HAMAP" id="MF_01931">
    <property type="entry name" value="PurF"/>
    <property type="match status" value="1"/>
</dbReference>
<dbReference type="GO" id="GO:0006189">
    <property type="term" value="P:'de novo' IMP biosynthetic process"/>
    <property type="evidence" value="ECO:0007669"/>
    <property type="project" value="UniProtKB-UniRule"/>
</dbReference>
<dbReference type="Pfam" id="PF13537">
    <property type="entry name" value="GATase_7"/>
    <property type="match status" value="1"/>
</dbReference>
<keyword evidence="3 7" id="KW-0328">Glycosyltransferase</keyword>
<dbReference type="PANTHER" id="PTHR11907">
    <property type="entry name" value="AMIDOPHOSPHORIBOSYLTRANSFERASE"/>
    <property type="match status" value="1"/>
</dbReference>
<evidence type="ECO:0000256" key="8">
    <source>
        <dbReference type="PIRNR" id="PIRNR000485"/>
    </source>
</evidence>
<dbReference type="MEROPS" id="C44.001"/>
<keyword evidence="6 7" id="KW-0315">Glutamine amidotransferase</keyword>
<protein>
    <recommendedName>
        <fullName evidence="7">Amidophosphoribosyltransferase</fullName>
        <shortName evidence="7">ATase</shortName>
        <ecNumber evidence="7">2.4.2.14</ecNumber>
    </recommendedName>
    <alternativeName>
        <fullName evidence="7">Glutamine phosphoribosylpyrophosphate amidotransferase</fullName>
        <shortName evidence="7">GPATase</shortName>
    </alternativeName>
</protein>
<keyword evidence="7 11" id="KW-0411">Iron-sulfur</keyword>
<name>H9BX96_9ARCH</name>
<dbReference type="UniPathway" id="UPA00074">
    <property type="reaction ID" value="UER00124"/>
</dbReference>
<comment type="pathway">
    <text evidence="1 7 8">Purine metabolism; IMP biosynthesis via de novo pathway; N(1)-(5-phospho-D-ribosyl)glycinamide from 5-phospho-alpha-D-ribose 1-diphosphate: step 1/2.</text>
</comment>
<dbReference type="InterPro" id="IPR000836">
    <property type="entry name" value="PRTase_dom"/>
</dbReference>
<dbReference type="GO" id="GO:0004044">
    <property type="term" value="F:amidophosphoribosyltransferase activity"/>
    <property type="evidence" value="ECO:0007669"/>
    <property type="project" value="UniProtKB-UniRule"/>
</dbReference>
<evidence type="ECO:0000256" key="4">
    <source>
        <dbReference type="ARBA" id="ARBA00022679"/>
    </source>
</evidence>
<feature type="binding site" evidence="7 11">
    <location>
        <position position="243"/>
    </location>
    <ligand>
        <name>[4Fe-4S] cluster</name>
        <dbReference type="ChEBI" id="CHEBI:49883"/>
    </ligand>
</feature>
<comment type="similarity">
    <text evidence="2 7 8">In the C-terminal section; belongs to the purine/pyrimidine phosphoribosyltransferase family.</text>
</comment>
<organism evidence="13">
    <name type="scientific">uncultured archaeon W5-61a</name>
    <dbReference type="NCBI Taxonomy" id="1131008"/>
    <lineage>
        <taxon>Archaea</taxon>
        <taxon>environmental samples</taxon>
    </lineage>
</organism>
<keyword evidence="7 10" id="KW-0460">Magnesium</keyword>